<evidence type="ECO:0000256" key="2">
    <source>
        <dbReference type="SAM" id="MobiDB-lite"/>
    </source>
</evidence>
<keyword evidence="5" id="KW-1185">Reference proteome</keyword>
<proteinExistence type="predicted"/>
<dbReference type="Proteomes" id="UP000247555">
    <property type="component" value="Unassembled WGS sequence"/>
</dbReference>
<dbReference type="EMBL" id="QJKI01000005">
    <property type="protein sequence ID" value="PXX79936.1"/>
    <property type="molecule type" value="Genomic_DNA"/>
</dbReference>
<reference evidence="4 5" key="1">
    <citation type="submission" date="2018-05" db="EMBL/GenBank/DDBJ databases">
        <title>Genomic Encyclopedia of Type Strains, Phase IV (KMG-IV): sequencing the most valuable type-strain genomes for metagenomic binning, comparative biology and taxonomic classification.</title>
        <authorList>
            <person name="Goeker M."/>
        </authorList>
    </citation>
    <scope>NUCLEOTIDE SEQUENCE [LARGE SCALE GENOMIC DNA]</scope>
    <source>
        <strain evidence="4 5">DSM 29661</strain>
    </source>
</reference>
<sequence length="196" mass="21300">MPLPWLIGAAVVAAVAVVAKAVSDDSSSSSYDDSDSDRERRRQEQAAKRQRDREGLQARIQALAGEQREQLKAQLRVAALALVSPSDEHENVVQGLSKMTALTLEGFTEDQLEQQIRSTKSSTSSYGKTMKAILQASSAVTERQISQFMQGVNLLETVTAPVNAAASNQAVLAQVQSAQARIERLQELKHQLLTQA</sequence>
<evidence type="ECO:0000313" key="5">
    <source>
        <dbReference type="Proteomes" id="UP000247555"/>
    </source>
</evidence>
<feature type="signal peptide" evidence="3">
    <location>
        <begin position="1"/>
        <end position="21"/>
    </location>
</feature>
<feature type="compositionally biased region" description="Low complexity" evidence="2">
    <location>
        <begin position="21"/>
        <end position="31"/>
    </location>
</feature>
<organism evidence="4 5">
    <name type="scientific">Rivihabitans pingtungensis</name>
    <dbReference type="NCBI Taxonomy" id="1054498"/>
    <lineage>
        <taxon>Bacteria</taxon>
        <taxon>Pseudomonadati</taxon>
        <taxon>Pseudomonadota</taxon>
        <taxon>Betaproteobacteria</taxon>
        <taxon>Neisseriales</taxon>
        <taxon>Aquaspirillaceae</taxon>
        <taxon>Rivihabitans</taxon>
    </lineage>
</organism>
<keyword evidence="1" id="KW-0175">Coiled coil</keyword>
<feature type="region of interest" description="Disordered" evidence="2">
    <location>
        <begin position="21"/>
        <end position="54"/>
    </location>
</feature>
<feature type="coiled-coil region" evidence="1">
    <location>
        <begin position="168"/>
        <end position="195"/>
    </location>
</feature>
<evidence type="ECO:0000256" key="1">
    <source>
        <dbReference type="SAM" id="Coils"/>
    </source>
</evidence>
<accession>A0A318KW84</accession>
<gene>
    <name evidence="4" type="ORF">DFR34_105140</name>
</gene>
<dbReference type="RefSeq" id="WP_146215062.1">
    <property type="nucleotide sequence ID" value="NZ_QJKI01000005.1"/>
</dbReference>
<dbReference type="AlphaFoldDB" id="A0A318KW84"/>
<evidence type="ECO:0000313" key="4">
    <source>
        <dbReference type="EMBL" id="PXX79936.1"/>
    </source>
</evidence>
<feature type="chain" id="PRO_5016253247" evidence="3">
    <location>
        <begin position="22"/>
        <end position="196"/>
    </location>
</feature>
<evidence type="ECO:0000256" key="3">
    <source>
        <dbReference type="SAM" id="SignalP"/>
    </source>
</evidence>
<keyword evidence="3" id="KW-0732">Signal</keyword>
<comment type="caution">
    <text evidence="4">The sequence shown here is derived from an EMBL/GenBank/DDBJ whole genome shotgun (WGS) entry which is preliminary data.</text>
</comment>
<protein>
    <submittedName>
        <fullName evidence="4">Uncharacterized protein</fullName>
    </submittedName>
</protein>
<feature type="compositionally biased region" description="Basic and acidic residues" evidence="2">
    <location>
        <begin position="37"/>
        <end position="54"/>
    </location>
</feature>
<name>A0A318KW84_9NEIS</name>